<dbReference type="AlphaFoldDB" id="A0A7W7VYL5"/>
<dbReference type="Proteomes" id="UP000540506">
    <property type="component" value="Unassembled WGS sequence"/>
</dbReference>
<dbReference type="SMART" id="SM00418">
    <property type="entry name" value="HTH_ARSR"/>
    <property type="match status" value="1"/>
</dbReference>
<accession>A0A7W7VYL5</accession>
<keyword evidence="2 5" id="KW-0238">DNA-binding</keyword>
<name>A0A7W7VYL5_KITKI</name>
<reference evidence="5 6" key="1">
    <citation type="submission" date="2020-08" db="EMBL/GenBank/DDBJ databases">
        <title>Sequencing the genomes of 1000 actinobacteria strains.</title>
        <authorList>
            <person name="Klenk H.-P."/>
        </authorList>
    </citation>
    <scope>NUCLEOTIDE SEQUENCE [LARGE SCALE GENOMIC DNA]</scope>
    <source>
        <strain evidence="5 6">DSM 41654</strain>
    </source>
</reference>
<gene>
    <name evidence="5" type="ORF">FHR34_006932</name>
</gene>
<evidence type="ECO:0000259" key="4">
    <source>
        <dbReference type="SMART" id="SM00418"/>
    </source>
</evidence>
<dbReference type="PANTHER" id="PTHR43132">
    <property type="entry name" value="ARSENICAL RESISTANCE OPERON REPRESSOR ARSR-RELATED"/>
    <property type="match status" value="1"/>
</dbReference>
<evidence type="ECO:0000256" key="2">
    <source>
        <dbReference type="ARBA" id="ARBA00023125"/>
    </source>
</evidence>
<keyword evidence="6" id="KW-1185">Reference proteome</keyword>
<evidence type="ECO:0000313" key="6">
    <source>
        <dbReference type="Proteomes" id="UP000540506"/>
    </source>
</evidence>
<dbReference type="Gene3D" id="1.10.10.10">
    <property type="entry name" value="Winged helix-like DNA-binding domain superfamily/Winged helix DNA-binding domain"/>
    <property type="match status" value="1"/>
</dbReference>
<keyword evidence="1" id="KW-0805">Transcription regulation</keyword>
<evidence type="ECO:0000313" key="5">
    <source>
        <dbReference type="EMBL" id="MBB4927837.1"/>
    </source>
</evidence>
<comment type="caution">
    <text evidence="5">The sequence shown here is derived from an EMBL/GenBank/DDBJ whole genome shotgun (WGS) entry which is preliminary data.</text>
</comment>
<dbReference type="EMBL" id="JACHJV010000002">
    <property type="protein sequence ID" value="MBB4927837.1"/>
    <property type="molecule type" value="Genomic_DNA"/>
</dbReference>
<evidence type="ECO:0000256" key="1">
    <source>
        <dbReference type="ARBA" id="ARBA00023015"/>
    </source>
</evidence>
<sequence>MLEVRFSVEDLTRVRLTSTLGIAFETHLAWRRLADQQRDAFGEWRRITHRRLRRLSGTRAVAQPSLSLMETLEASSPGEGDVFHRAAVEPFWDRILRSLKADRDARGRAMLSGGIEQVLGGLHSALHWQAPVLRIDNTQPDRQTDLAGRGITLVPSLFATQPFLIDSQLGWQGTPFLVYGITPDPAAMAVLWQRADDGSALADLLGRTRADVLNGLREPGSTGQLAARLRISSPSASKHIAVLRRAGFVTTERRANSAVHSLTPRGETLLG</sequence>
<feature type="domain" description="HTH arsR-type" evidence="4">
    <location>
        <begin position="200"/>
        <end position="270"/>
    </location>
</feature>
<dbReference type="GO" id="GO:0003700">
    <property type="term" value="F:DNA-binding transcription factor activity"/>
    <property type="evidence" value="ECO:0007669"/>
    <property type="project" value="InterPro"/>
</dbReference>
<dbReference type="InterPro" id="IPR001845">
    <property type="entry name" value="HTH_ArsR_DNA-bd_dom"/>
</dbReference>
<dbReference type="GO" id="GO:0003677">
    <property type="term" value="F:DNA binding"/>
    <property type="evidence" value="ECO:0007669"/>
    <property type="project" value="UniProtKB-KW"/>
</dbReference>
<dbReference type="CDD" id="cd00090">
    <property type="entry name" value="HTH_ARSR"/>
    <property type="match status" value="1"/>
</dbReference>
<dbReference type="InterPro" id="IPR011991">
    <property type="entry name" value="ArsR-like_HTH"/>
</dbReference>
<keyword evidence="3" id="KW-0804">Transcription</keyword>
<organism evidence="5 6">
    <name type="scientific">Kitasatospora kifunensis</name>
    <name type="common">Streptomyces kifunensis</name>
    <dbReference type="NCBI Taxonomy" id="58351"/>
    <lineage>
        <taxon>Bacteria</taxon>
        <taxon>Bacillati</taxon>
        <taxon>Actinomycetota</taxon>
        <taxon>Actinomycetes</taxon>
        <taxon>Kitasatosporales</taxon>
        <taxon>Streptomycetaceae</taxon>
        <taxon>Kitasatospora</taxon>
    </lineage>
</organism>
<proteinExistence type="predicted"/>
<dbReference type="InterPro" id="IPR036390">
    <property type="entry name" value="WH_DNA-bd_sf"/>
</dbReference>
<dbReference type="PANTHER" id="PTHR43132:SF8">
    <property type="entry name" value="HTH-TYPE TRANSCRIPTIONAL REGULATOR KMTR"/>
    <property type="match status" value="1"/>
</dbReference>
<dbReference type="InterPro" id="IPR036388">
    <property type="entry name" value="WH-like_DNA-bd_sf"/>
</dbReference>
<protein>
    <submittedName>
        <fullName evidence="5">DNA-binding transcriptional ArsR family regulator</fullName>
    </submittedName>
</protein>
<dbReference type="InterPro" id="IPR051011">
    <property type="entry name" value="Metal_resp_trans_reg"/>
</dbReference>
<evidence type="ECO:0000256" key="3">
    <source>
        <dbReference type="ARBA" id="ARBA00023163"/>
    </source>
</evidence>
<dbReference type="Pfam" id="PF12840">
    <property type="entry name" value="HTH_20"/>
    <property type="match status" value="1"/>
</dbReference>
<dbReference type="RefSeq" id="WP_312897563.1">
    <property type="nucleotide sequence ID" value="NZ_JACHJV010000002.1"/>
</dbReference>
<dbReference type="SUPFAM" id="SSF46785">
    <property type="entry name" value="Winged helix' DNA-binding domain"/>
    <property type="match status" value="1"/>
</dbReference>